<comment type="caution">
    <text evidence="2">The sequence shown here is derived from an EMBL/GenBank/DDBJ whole genome shotgun (WGS) entry which is preliminary data.</text>
</comment>
<proteinExistence type="predicted"/>
<organism evidence="2 3">
    <name type="scientific">Flavihumibacter stibioxidans</name>
    <dbReference type="NCBI Taxonomy" id="1834163"/>
    <lineage>
        <taxon>Bacteria</taxon>
        <taxon>Pseudomonadati</taxon>
        <taxon>Bacteroidota</taxon>
        <taxon>Chitinophagia</taxon>
        <taxon>Chitinophagales</taxon>
        <taxon>Chitinophagaceae</taxon>
        <taxon>Flavihumibacter</taxon>
    </lineage>
</organism>
<protein>
    <recommendedName>
        <fullName evidence="1">DUF4397 domain-containing protein</fullName>
    </recommendedName>
</protein>
<evidence type="ECO:0000313" key="2">
    <source>
        <dbReference type="EMBL" id="MBC6489482.1"/>
    </source>
</evidence>
<dbReference type="InterPro" id="IPR025510">
    <property type="entry name" value="DUF4397"/>
</dbReference>
<feature type="domain" description="DUF4397" evidence="1">
    <location>
        <begin position="128"/>
        <end position="206"/>
    </location>
</feature>
<evidence type="ECO:0000313" key="3">
    <source>
        <dbReference type="Proteomes" id="UP000765802"/>
    </source>
</evidence>
<gene>
    <name evidence="2" type="ORF">BC349_00765</name>
</gene>
<sequence length="230" mass="24181">MGLVTGGMLLTSCLKTEDNTPDIPVAGLMAFNLATDKEGITINLSGNNINNQPLAFGNYTGGYVNIYPGTRPTMAIDAYSGAAITSTTNYTYDSSRYYSLFTIGADSNYSNIIVEDGLDSLDLMAGKAWVRFIHAIPDSGQAVILLSAAGSGNITENSSFGTVSEFAAVNAGEITVSISNDANINVSRTFAAAENKVYTVLLMGDPNATDPGRAVQIKYIVNGTVTDNNN</sequence>
<dbReference type="EMBL" id="MBUA01000001">
    <property type="protein sequence ID" value="MBC6489482.1"/>
    <property type="molecule type" value="Genomic_DNA"/>
</dbReference>
<reference evidence="2 3" key="1">
    <citation type="submission" date="2016-07" db="EMBL/GenBank/DDBJ databases">
        <title>Genome analysis of Flavihumibacter stibioxidans YS-17.</title>
        <authorList>
            <person name="Shi K."/>
            <person name="Han Y."/>
            <person name="Wang G."/>
        </authorList>
    </citation>
    <scope>NUCLEOTIDE SEQUENCE [LARGE SCALE GENOMIC DNA]</scope>
    <source>
        <strain evidence="2 3">YS-17</strain>
    </source>
</reference>
<keyword evidence="3" id="KW-1185">Reference proteome</keyword>
<dbReference type="Pfam" id="PF14344">
    <property type="entry name" value="DUF4397"/>
    <property type="match status" value="1"/>
</dbReference>
<evidence type="ECO:0000259" key="1">
    <source>
        <dbReference type="Pfam" id="PF14344"/>
    </source>
</evidence>
<name>A0ABR7M3D2_9BACT</name>
<accession>A0ABR7M3D2</accession>
<dbReference type="Proteomes" id="UP000765802">
    <property type="component" value="Unassembled WGS sequence"/>
</dbReference>